<keyword evidence="2" id="KW-1185">Reference proteome</keyword>
<sequence length="257" mass="28266">MKSLSLSCFLLCKPVNILTPSKLMRGELSLIGLNWDVSLLLLPKELWIRIMHKLGAHFLESKPMVTQLDKKSKELSNLISKRKLDRKIAETGRKSAVLLKAISGEQIERGSVQIRCQGIPKDLTTIGGSYIPDNSGRTLNGTSRLHEKDAAKEKPVLSGSGKNVKNLNTFSLHVRPSGSNEQTNAPVSLLGLNPKPPLSGMKAVQNNIISSENQKGHDLKEGVRTSVIPKLNNLRTTETIRSPSNFLWLQCSATCEL</sequence>
<dbReference type="Proteomes" id="UP001237642">
    <property type="component" value="Unassembled WGS sequence"/>
</dbReference>
<proteinExistence type="predicted"/>
<organism evidence="1 2">
    <name type="scientific">Heracleum sosnowskyi</name>
    <dbReference type="NCBI Taxonomy" id="360622"/>
    <lineage>
        <taxon>Eukaryota</taxon>
        <taxon>Viridiplantae</taxon>
        <taxon>Streptophyta</taxon>
        <taxon>Embryophyta</taxon>
        <taxon>Tracheophyta</taxon>
        <taxon>Spermatophyta</taxon>
        <taxon>Magnoliopsida</taxon>
        <taxon>eudicotyledons</taxon>
        <taxon>Gunneridae</taxon>
        <taxon>Pentapetalae</taxon>
        <taxon>asterids</taxon>
        <taxon>campanulids</taxon>
        <taxon>Apiales</taxon>
        <taxon>Apiaceae</taxon>
        <taxon>Apioideae</taxon>
        <taxon>apioid superclade</taxon>
        <taxon>Tordylieae</taxon>
        <taxon>Tordyliinae</taxon>
        <taxon>Heracleum</taxon>
    </lineage>
</organism>
<comment type="caution">
    <text evidence="1">The sequence shown here is derived from an EMBL/GenBank/DDBJ whole genome shotgun (WGS) entry which is preliminary data.</text>
</comment>
<gene>
    <name evidence="1" type="ORF">POM88_034831</name>
</gene>
<protein>
    <submittedName>
        <fullName evidence="1">Uncharacterized protein</fullName>
    </submittedName>
</protein>
<reference evidence="1" key="2">
    <citation type="submission" date="2023-05" db="EMBL/GenBank/DDBJ databases">
        <authorList>
            <person name="Schelkunov M.I."/>
        </authorList>
    </citation>
    <scope>NUCLEOTIDE SEQUENCE</scope>
    <source>
        <strain evidence="1">Hsosn_3</strain>
        <tissue evidence="1">Leaf</tissue>
    </source>
</reference>
<reference evidence="1" key="1">
    <citation type="submission" date="2023-02" db="EMBL/GenBank/DDBJ databases">
        <title>Genome of toxic invasive species Heracleum sosnowskyi carries increased number of genes despite the absence of recent whole-genome duplications.</title>
        <authorList>
            <person name="Schelkunov M."/>
            <person name="Shtratnikova V."/>
            <person name="Makarenko M."/>
            <person name="Klepikova A."/>
            <person name="Omelchenko D."/>
            <person name="Novikova G."/>
            <person name="Obukhova E."/>
            <person name="Bogdanov V."/>
            <person name="Penin A."/>
            <person name="Logacheva M."/>
        </authorList>
    </citation>
    <scope>NUCLEOTIDE SEQUENCE</scope>
    <source>
        <strain evidence="1">Hsosn_3</strain>
        <tissue evidence="1">Leaf</tissue>
    </source>
</reference>
<name>A0AAD8HKB6_9APIA</name>
<evidence type="ECO:0000313" key="2">
    <source>
        <dbReference type="Proteomes" id="UP001237642"/>
    </source>
</evidence>
<evidence type="ECO:0000313" key="1">
    <source>
        <dbReference type="EMBL" id="KAK1368739.1"/>
    </source>
</evidence>
<dbReference type="AlphaFoldDB" id="A0AAD8HKB6"/>
<dbReference type="EMBL" id="JAUIZM010000008">
    <property type="protein sequence ID" value="KAK1368739.1"/>
    <property type="molecule type" value="Genomic_DNA"/>
</dbReference>
<accession>A0AAD8HKB6</accession>